<protein>
    <recommendedName>
        <fullName evidence="4">1,4-alpha-glucan branching enzyme</fullName>
    </recommendedName>
</protein>
<feature type="region of interest" description="Disordered" evidence="1">
    <location>
        <begin position="1"/>
        <end position="32"/>
    </location>
</feature>
<dbReference type="EMBL" id="RJJD01000008">
    <property type="protein sequence ID" value="RNI25958.1"/>
    <property type="molecule type" value="Genomic_DNA"/>
</dbReference>
<evidence type="ECO:0008006" key="4">
    <source>
        <dbReference type="Google" id="ProtNLM"/>
    </source>
</evidence>
<gene>
    <name evidence="2" type="ORF">EFB08_14070</name>
</gene>
<organism evidence="2 3">
    <name type="scientific">Rufibacter latericius</name>
    <dbReference type="NCBI Taxonomy" id="2487040"/>
    <lineage>
        <taxon>Bacteria</taxon>
        <taxon>Pseudomonadati</taxon>
        <taxon>Bacteroidota</taxon>
        <taxon>Cytophagia</taxon>
        <taxon>Cytophagales</taxon>
        <taxon>Hymenobacteraceae</taxon>
        <taxon>Rufibacter</taxon>
    </lineage>
</organism>
<dbReference type="Proteomes" id="UP000272117">
    <property type="component" value="Unassembled WGS sequence"/>
</dbReference>
<proteinExistence type="predicted"/>
<dbReference type="OrthoDB" id="9808866at2"/>
<dbReference type="AlphaFoldDB" id="A0A3M9MMR4"/>
<evidence type="ECO:0000313" key="3">
    <source>
        <dbReference type="Proteomes" id="UP000272117"/>
    </source>
</evidence>
<dbReference type="RefSeq" id="WP_123127580.1">
    <property type="nucleotide sequence ID" value="NZ_RJJD01000008.1"/>
</dbReference>
<sequence>MSESAKTTTDHDTIRKWAEARKGKPASVKGTGKGEEAGLLRINFPGYAEDNLEDISWEEFFEKFEEKKLAFLYQDEKDSHFSKLVNRDK</sequence>
<evidence type="ECO:0000256" key="1">
    <source>
        <dbReference type="SAM" id="MobiDB-lite"/>
    </source>
</evidence>
<evidence type="ECO:0000313" key="2">
    <source>
        <dbReference type="EMBL" id="RNI25958.1"/>
    </source>
</evidence>
<accession>A0A3M9MMR4</accession>
<reference evidence="2 3" key="1">
    <citation type="submission" date="2018-11" db="EMBL/GenBank/DDBJ databases">
        <title>Rufibacter latericius sp. nov., isolated from water in Baiyang Lake.</title>
        <authorList>
            <person name="Yang Y."/>
        </authorList>
    </citation>
    <scope>NUCLEOTIDE SEQUENCE [LARGE SCALE GENOMIC DNA]</scope>
    <source>
        <strain evidence="2 3">R-22-1c-1</strain>
    </source>
</reference>
<comment type="caution">
    <text evidence="2">The sequence shown here is derived from an EMBL/GenBank/DDBJ whole genome shotgun (WGS) entry which is preliminary data.</text>
</comment>
<keyword evidence="3" id="KW-1185">Reference proteome</keyword>
<name>A0A3M9MMR4_9BACT</name>
<feature type="compositionally biased region" description="Basic and acidic residues" evidence="1">
    <location>
        <begin position="8"/>
        <end position="22"/>
    </location>
</feature>